<proteinExistence type="predicted"/>
<evidence type="ECO:0000256" key="1">
    <source>
        <dbReference type="ARBA" id="ARBA00023015"/>
    </source>
</evidence>
<reference evidence="6" key="1">
    <citation type="journal article" date="2019" name="Int. J. Syst. Evol. Microbiol.">
        <title>The Global Catalogue of Microorganisms (GCM) 10K type strain sequencing project: providing services to taxonomists for standard genome sequencing and annotation.</title>
        <authorList>
            <consortium name="The Broad Institute Genomics Platform"/>
            <consortium name="The Broad Institute Genome Sequencing Center for Infectious Disease"/>
            <person name="Wu L."/>
            <person name="Ma J."/>
        </authorList>
    </citation>
    <scope>NUCLEOTIDE SEQUENCE [LARGE SCALE GENOMIC DNA]</scope>
    <source>
        <strain evidence="6">NBRC 111756</strain>
    </source>
</reference>
<evidence type="ECO:0000313" key="5">
    <source>
        <dbReference type="EMBL" id="MFC6671494.1"/>
    </source>
</evidence>
<protein>
    <submittedName>
        <fullName evidence="5">Substrate-binding domain-containing protein</fullName>
    </submittedName>
</protein>
<dbReference type="InterPro" id="IPR046335">
    <property type="entry name" value="LacI/GalR-like_sensor"/>
</dbReference>
<sequence>MFRVNGFRQALDEAGLRPAREIAVPFSYNPTLNAYRQMRRLLQEEALPFDALACETDEHALGSIAAFEDEGIQVPEQVAVTGFDDLPLLAENLTTVRQDIPQLAVEAVRLLGDAIAGTEPYQILMPVELVLRRTT</sequence>
<evidence type="ECO:0000256" key="3">
    <source>
        <dbReference type="ARBA" id="ARBA00023163"/>
    </source>
</evidence>
<evidence type="ECO:0000256" key="2">
    <source>
        <dbReference type="ARBA" id="ARBA00023125"/>
    </source>
</evidence>
<keyword evidence="6" id="KW-1185">Reference proteome</keyword>
<dbReference type="PANTHER" id="PTHR30146">
    <property type="entry name" value="LACI-RELATED TRANSCRIPTIONAL REPRESSOR"/>
    <property type="match status" value="1"/>
</dbReference>
<dbReference type="CDD" id="cd06267">
    <property type="entry name" value="PBP1_LacI_sugar_binding-like"/>
    <property type="match status" value="1"/>
</dbReference>
<gene>
    <name evidence="5" type="ORF">ACFQDL_16530</name>
</gene>
<comment type="caution">
    <text evidence="5">The sequence shown here is derived from an EMBL/GenBank/DDBJ whole genome shotgun (WGS) entry which is preliminary data.</text>
</comment>
<name>A0ABW2A268_9GAMM</name>
<keyword evidence="1" id="KW-0805">Transcription regulation</keyword>
<keyword evidence="3" id="KW-0804">Transcription</keyword>
<dbReference type="InterPro" id="IPR028082">
    <property type="entry name" value="Peripla_BP_I"/>
</dbReference>
<dbReference type="Gene3D" id="3.40.50.2300">
    <property type="match status" value="2"/>
</dbReference>
<organism evidence="5 6">
    <name type="scientific">Marinobacterium aestuariivivens</name>
    <dbReference type="NCBI Taxonomy" id="1698799"/>
    <lineage>
        <taxon>Bacteria</taxon>
        <taxon>Pseudomonadati</taxon>
        <taxon>Pseudomonadota</taxon>
        <taxon>Gammaproteobacteria</taxon>
        <taxon>Oceanospirillales</taxon>
        <taxon>Oceanospirillaceae</taxon>
        <taxon>Marinobacterium</taxon>
    </lineage>
</organism>
<evidence type="ECO:0000313" key="6">
    <source>
        <dbReference type="Proteomes" id="UP001596422"/>
    </source>
</evidence>
<keyword evidence="2" id="KW-0238">DNA-binding</keyword>
<dbReference type="Proteomes" id="UP001596422">
    <property type="component" value="Unassembled WGS sequence"/>
</dbReference>
<accession>A0ABW2A268</accession>
<dbReference type="SUPFAM" id="SSF53822">
    <property type="entry name" value="Periplasmic binding protein-like I"/>
    <property type="match status" value="1"/>
</dbReference>
<dbReference type="PANTHER" id="PTHR30146:SF109">
    <property type="entry name" value="HTH-TYPE TRANSCRIPTIONAL REGULATOR GALS"/>
    <property type="match status" value="1"/>
</dbReference>
<evidence type="ECO:0000259" key="4">
    <source>
        <dbReference type="Pfam" id="PF13377"/>
    </source>
</evidence>
<dbReference type="Pfam" id="PF13377">
    <property type="entry name" value="Peripla_BP_3"/>
    <property type="match status" value="1"/>
</dbReference>
<feature type="domain" description="Transcriptional regulator LacI/GalR-like sensor" evidence="4">
    <location>
        <begin position="3"/>
        <end position="135"/>
    </location>
</feature>
<dbReference type="RefSeq" id="WP_379913132.1">
    <property type="nucleotide sequence ID" value="NZ_JBHSWE010000001.1"/>
</dbReference>
<dbReference type="EMBL" id="JBHSWE010000001">
    <property type="protein sequence ID" value="MFC6671494.1"/>
    <property type="molecule type" value="Genomic_DNA"/>
</dbReference>